<keyword evidence="1" id="KW-0482">Metalloprotease</keyword>
<evidence type="ECO:0000256" key="1">
    <source>
        <dbReference type="PIRNR" id="PIRNR006615"/>
    </source>
</evidence>
<keyword evidence="5" id="KW-1185">Reference proteome</keyword>
<comment type="similarity">
    <text evidence="1">Belongs to the peptidase M32 family.</text>
</comment>
<feature type="binding site" evidence="2">
    <location>
        <position position="266"/>
    </location>
    <ligand>
        <name>Zn(2+)</name>
        <dbReference type="ChEBI" id="CHEBI:29105"/>
        <note>catalytic</note>
    </ligand>
</feature>
<comment type="caution">
    <text evidence="4">The sequence shown here is derived from an EMBL/GenBank/DDBJ whole genome shotgun (WGS) entry which is preliminary data.</text>
</comment>
<feature type="binding site" evidence="2">
    <location>
        <position position="292"/>
    </location>
    <ligand>
        <name>Zn(2+)</name>
        <dbReference type="ChEBI" id="CHEBI:29105"/>
        <note>catalytic</note>
    </ligand>
</feature>
<comment type="catalytic activity">
    <reaction evidence="1">
        <text>Release of a C-terminal amino acid with broad specificity, except for -Pro.</text>
        <dbReference type="EC" id="3.4.17.19"/>
    </reaction>
</comment>
<dbReference type="GO" id="GO:0004181">
    <property type="term" value="F:metallocarboxypeptidase activity"/>
    <property type="evidence" value="ECO:0007669"/>
    <property type="project" value="UniProtKB-UniRule"/>
</dbReference>
<protein>
    <recommendedName>
        <fullName evidence="1">Metal-dependent carboxypeptidase</fullName>
        <ecNumber evidence="1">3.4.17.19</ecNumber>
    </recommendedName>
</protein>
<dbReference type="EMBL" id="WOTH01000071">
    <property type="protein sequence ID" value="NHO55372.1"/>
    <property type="molecule type" value="Genomic_DNA"/>
</dbReference>
<comment type="cofactor">
    <cofactor evidence="2">
        <name>Zn(2+)</name>
        <dbReference type="ChEBI" id="CHEBI:29105"/>
    </cofactor>
    <text evidence="2">Binds 1 zinc ion per subunit.</text>
</comment>
<dbReference type="Pfam" id="PF02074">
    <property type="entry name" value="Peptidase_M32"/>
    <property type="match status" value="1"/>
</dbReference>
<comment type="function">
    <text evidence="1">Broad specificity carboxypetidase that releases amino acids sequentially from the C-terminus, including neutral, aromatic, polar and basic residues.</text>
</comment>
<dbReference type="CDD" id="cd06460">
    <property type="entry name" value="M32_Taq"/>
    <property type="match status" value="1"/>
</dbReference>
<gene>
    <name evidence="4" type="ORF">GOB87_15765</name>
</gene>
<evidence type="ECO:0000256" key="2">
    <source>
        <dbReference type="PIRSR" id="PIRSR006615-1"/>
    </source>
</evidence>
<dbReference type="EC" id="3.4.17.19" evidence="1"/>
<dbReference type="InterPro" id="IPR001333">
    <property type="entry name" value="Peptidase_M32_Taq"/>
</dbReference>
<proteinExistence type="inferred from homology"/>
<dbReference type="Proteomes" id="UP000597459">
    <property type="component" value="Unassembled WGS sequence"/>
</dbReference>
<dbReference type="GO" id="GO:0006508">
    <property type="term" value="P:proteolysis"/>
    <property type="evidence" value="ECO:0007669"/>
    <property type="project" value="UniProtKB-UniRule"/>
</dbReference>
<evidence type="ECO:0000313" key="4">
    <source>
        <dbReference type="EMBL" id="NHO55372.1"/>
    </source>
</evidence>
<feature type="binding site" evidence="2">
    <location>
        <position position="262"/>
    </location>
    <ligand>
        <name>Zn(2+)</name>
        <dbReference type="ChEBI" id="CHEBI:29105"/>
        <note>catalytic</note>
    </ligand>
</feature>
<dbReference type="Gene3D" id="1.10.1370.30">
    <property type="match status" value="1"/>
</dbReference>
<keyword evidence="1" id="KW-0378">Hydrolase</keyword>
<dbReference type="SUPFAM" id="SSF55486">
    <property type="entry name" value="Metalloproteases ('zincins'), catalytic domain"/>
    <property type="match status" value="1"/>
</dbReference>
<reference evidence="4" key="1">
    <citation type="submission" date="2019-11" db="EMBL/GenBank/DDBJ databases">
        <title>Description of new Acetobacter species.</title>
        <authorList>
            <person name="Cleenwerck I."/>
            <person name="Sombolestani A.S."/>
        </authorList>
    </citation>
    <scope>NUCLEOTIDE SEQUENCE</scope>
    <source>
        <strain evidence="4">LMG 1626</strain>
    </source>
</reference>
<accession>A0A967EIF4</accession>
<dbReference type="RefSeq" id="WP_166319015.1">
    <property type="nucleotide sequence ID" value="NZ_WOTH01000071.1"/>
</dbReference>
<dbReference type="PRINTS" id="PR00998">
    <property type="entry name" value="CRBOXYPTASET"/>
</dbReference>
<sequence>MTPMEKLERCFARISALNDAVGLLSWDRDVMMPAGAGERRASDLATLEGLRHALLTAEENAALLVEADPGDDPWRRANLAEMRRQHARAVAVPGRLVEALSEACSKAEMTWRAARQASDFAALRPALEEVLALTREQAVAIGEALDLSPYDALLDGFDPGMREATITPIFAVLAQNLPPLMQKILARQEGQSKSGHAGIAPYPLALQEKLGRTMMARVGFDTQCGRLDVSAHPFCGGAIRDVRITTRYDEMDFLPAFLGAMHETGHALYEQGLPKAWEAQPVGAARGMTLHESQSLLLEMQVTRSEAFAKFAAPLMQKLFGDNGDWKTETLHRQMTQVKAGFIRVDADEVTYPAHIIARYDLERAMIGGQLAVRDLPEAFNARIKELLGIDVPEDRLGCLQDIHWPLGLWGYFPCYALGALTAAQLYEAAGRAVPGLEAEIGTGNLAPLLGWLREKVHARASSVSTMRIIEDATGRPLGAEAYLAHIRRRYLDEVA</sequence>
<dbReference type="PANTHER" id="PTHR34217">
    <property type="entry name" value="METAL-DEPENDENT CARBOXYPEPTIDASE"/>
    <property type="match status" value="1"/>
</dbReference>
<dbReference type="AlphaFoldDB" id="A0A967EIF4"/>
<keyword evidence="2" id="KW-0862">Zinc</keyword>
<keyword evidence="1 2" id="KW-0479">Metal-binding</keyword>
<name>A0A967EIF4_9PROT</name>
<keyword evidence="1 4" id="KW-0121">Carboxypeptidase</keyword>
<dbReference type="PROSITE" id="PS52034">
    <property type="entry name" value="PEPTIDASE_M32"/>
    <property type="match status" value="1"/>
</dbReference>
<evidence type="ECO:0000256" key="3">
    <source>
        <dbReference type="PIRSR" id="PIRSR006615-2"/>
    </source>
</evidence>
<dbReference type="GO" id="GO:0046872">
    <property type="term" value="F:metal ion binding"/>
    <property type="evidence" value="ECO:0007669"/>
    <property type="project" value="UniProtKB-KW"/>
</dbReference>
<keyword evidence="1" id="KW-0645">Protease</keyword>
<evidence type="ECO:0000313" key="5">
    <source>
        <dbReference type="Proteomes" id="UP000597459"/>
    </source>
</evidence>
<dbReference type="PIRSF" id="PIRSF006615">
    <property type="entry name" value="Zn_crbxpep_Taq"/>
    <property type="match status" value="1"/>
</dbReference>
<feature type="active site" description="Proton donor/acceptor" evidence="3">
    <location>
        <position position="263"/>
    </location>
</feature>
<organism evidence="4 5">
    <name type="scientific">Acetobacter estunensis</name>
    <dbReference type="NCBI Taxonomy" id="104097"/>
    <lineage>
        <taxon>Bacteria</taxon>
        <taxon>Pseudomonadati</taxon>
        <taxon>Pseudomonadota</taxon>
        <taxon>Alphaproteobacteria</taxon>
        <taxon>Acetobacterales</taxon>
        <taxon>Acetobacteraceae</taxon>
        <taxon>Acetobacter</taxon>
    </lineage>
</organism>
<dbReference type="PANTHER" id="PTHR34217:SF1">
    <property type="entry name" value="CARBOXYPEPTIDASE 1"/>
    <property type="match status" value="1"/>
</dbReference>